<evidence type="ECO:0000313" key="2">
    <source>
        <dbReference type="EMBL" id="KAF2197040.1"/>
    </source>
</evidence>
<dbReference type="OrthoDB" id="61110at2759"/>
<dbReference type="PANTHER" id="PTHR45982:SF3">
    <property type="entry name" value="F-BOX PROTEIN POF9"/>
    <property type="match status" value="1"/>
</dbReference>
<dbReference type="PROSITE" id="PS50181">
    <property type="entry name" value="FBOX"/>
    <property type="match status" value="1"/>
</dbReference>
<dbReference type="EMBL" id="ML994287">
    <property type="protein sequence ID" value="KAF2197040.1"/>
    <property type="molecule type" value="Genomic_DNA"/>
</dbReference>
<dbReference type="GO" id="GO:0005737">
    <property type="term" value="C:cytoplasm"/>
    <property type="evidence" value="ECO:0007669"/>
    <property type="project" value="TreeGrafter"/>
</dbReference>
<dbReference type="InterPro" id="IPR001810">
    <property type="entry name" value="F-box_dom"/>
</dbReference>
<proteinExistence type="predicted"/>
<dbReference type="CDD" id="cd09917">
    <property type="entry name" value="F-box_SF"/>
    <property type="match status" value="1"/>
</dbReference>
<comment type="caution">
    <text evidence="2">The sequence shown here is derived from an EMBL/GenBank/DDBJ whole genome shotgun (WGS) entry which is preliminary data.</text>
</comment>
<dbReference type="Proteomes" id="UP000799536">
    <property type="component" value="Unassembled WGS sequence"/>
</dbReference>
<gene>
    <name evidence="2" type="ORF">GQ43DRAFT_444587</name>
</gene>
<organism evidence="2 3">
    <name type="scientific">Delitschia confertaspora ATCC 74209</name>
    <dbReference type="NCBI Taxonomy" id="1513339"/>
    <lineage>
        <taxon>Eukaryota</taxon>
        <taxon>Fungi</taxon>
        <taxon>Dikarya</taxon>
        <taxon>Ascomycota</taxon>
        <taxon>Pezizomycotina</taxon>
        <taxon>Dothideomycetes</taxon>
        <taxon>Pleosporomycetidae</taxon>
        <taxon>Pleosporales</taxon>
        <taxon>Delitschiaceae</taxon>
        <taxon>Delitschia</taxon>
    </lineage>
</organism>
<protein>
    <recommendedName>
        <fullName evidence="1">F-box domain-containing protein</fullName>
    </recommendedName>
</protein>
<sequence>MAERTTSLLDLPLDILFLIFPYLDAKSFLSLCATCKILHQPSIRFESSYWCQATRNTFRVPNQPVVQHDGQRWQKMYRRLLTQSRVFTWGQHSGNRLGHRVHRTLPEGSQLRFNPMLARRRLHQVQHCPFPGEMEDTQNLGVIADMQCGGWSTTLLTSKGQLCSVGIMDGQRFGGGTNGGPKPLIYPPGFPQAETQYHDPSTAICQFSSGRSHILGLSDSGRIWSWYSLLEPALHVKFMNVETREISSEDKAHPNLYGRVQKVIAGWAVSSAYISGVGIVLWSPVERDHDERGSGVDSMLVMESVEVPRTGYRRSRGSQRESEEEVALGKDVGEVVNYIVLEGFVVFVTDIGKVFASKIGGELRFGDPNNTAEIMELCALRNDSGSALDVQGAFRSFAIFQNGEVITSRQEYLEECWAARLTNPEQKGIGGLSRIPALQHNDVIQLSFGDYHFLALHSTGKITSYGKELQNCGALGLGGDDDFDACLRGVRYNDFRREASLVPHAYTQGRQVWFEPEKRKWIRFMASGGRDPEEAKARIDMLNAESSVQGEVSEWFEQEGRNWDKDAALKDADEDGLGACFALSICAAGWHSGALVLVNEELTTRVREKCIVKDTSFEAEDSTARPEGQAHQQLHLQQALNEQNHGTHPRLGSASPGKGFKYVWADRSFPRLRLSDGREMPGEVEFDEWKFGRPEWQLDVDV</sequence>
<dbReference type="InterPro" id="IPR036047">
    <property type="entry name" value="F-box-like_dom_sf"/>
</dbReference>
<accession>A0A9P4JDA4</accession>
<reference evidence="2" key="1">
    <citation type="journal article" date="2020" name="Stud. Mycol.">
        <title>101 Dothideomycetes genomes: a test case for predicting lifestyles and emergence of pathogens.</title>
        <authorList>
            <person name="Haridas S."/>
            <person name="Albert R."/>
            <person name="Binder M."/>
            <person name="Bloem J."/>
            <person name="Labutti K."/>
            <person name="Salamov A."/>
            <person name="Andreopoulos B."/>
            <person name="Baker S."/>
            <person name="Barry K."/>
            <person name="Bills G."/>
            <person name="Bluhm B."/>
            <person name="Cannon C."/>
            <person name="Castanera R."/>
            <person name="Culley D."/>
            <person name="Daum C."/>
            <person name="Ezra D."/>
            <person name="Gonzalez J."/>
            <person name="Henrissat B."/>
            <person name="Kuo A."/>
            <person name="Liang C."/>
            <person name="Lipzen A."/>
            <person name="Lutzoni F."/>
            <person name="Magnuson J."/>
            <person name="Mondo S."/>
            <person name="Nolan M."/>
            <person name="Ohm R."/>
            <person name="Pangilinan J."/>
            <person name="Park H.-J."/>
            <person name="Ramirez L."/>
            <person name="Alfaro M."/>
            <person name="Sun H."/>
            <person name="Tritt A."/>
            <person name="Yoshinaga Y."/>
            <person name="Zwiers L.-H."/>
            <person name="Turgeon B."/>
            <person name="Goodwin S."/>
            <person name="Spatafora J."/>
            <person name="Crous P."/>
            <person name="Grigoriev I."/>
        </authorList>
    </citation>
    <scope>NUCLEOTIDE SEQUENCE</scope>
    <source>
        <strain evidence="2">ATCC 74209</strain>
    </source>
</reference>
<dbReference type="PANTHER" id="PTHR45982">
    <property type="entry name" value="REGULATOR OF CHROMOSOME CONDENSATION"/>
    <property type="match status" value="1"/>
</dbReference>
<name>A0A9P4JDA4_9PLEO</name>
<evidence type="ECO:0000313" key="3">
    <source>
        <dbReference type="Proteomes" id="UP000799536"/>
    </source>
</evidence>
<feature type="domain" description="F-box" evidence="1">
    <location>
        <begin position="5"/>
        <end position="53"/>
    </location>
</feature>
<dbReference type="InterPro" id="IPR051553">
    <property type="entry name" value="Ran_GTPase-activating"/>
</dbReference>
<dbReference type="Gene3D" id="2.130.10.30">
    <property type="entry name" value="Regulator of chromosome condensation 1/beta-lactamase-inhibitor protein II"/>
    <property type="match status" value="2"/>
</dbReference>
<dbReference type="SUPFAM" id="SSF50985">
    <property type="entry name" value="RCC1/BLIP-II"/>
    <property type="match status" value="2"/>
</dbReference>
<dbReference type="InterPro" id="IPR009091">
    <property type="entry name" value="RCC1/BLIP-II"/>
</dbReference>
<dbReference type="SUPFAM" id="SSF81383">
    <property type="entry name" value="F-box domain"/>
    <property type="match status" value="1"/>
</dbReference>
<dbReference type="AlphaFoldDB" id="A0A9P4JDA4"/>
<dbReference type="Pfam" id="PF12937">
    <property type="entry name" value="F-box-like"/>
    <property type="match status" value="1"/>
</dbReference>
<keyword evidence="3" id="KW-1185">Reference proteome</keyword>
<dbReference type="GO" id="GO:0005085">
    <property type="term" value="F:guanyl-nucleotide exchange factor activity"/>
    <property type="evidence" value="ECO:0007669"/>
    <property type="project" value="TreeGrafter"/>
</dbReference>
<evidence type="ECO:0000259" key="1">
    <source>
        <dbReference type="PROSITE" id="PS50181"/>
    </source>
</evidence>